<comment type="caution">
    <text evidence="2">The sequence shown here is derived from an EMBL/GenBank/DDBJ whole genome shotgun (WGS) entry which is preliminary data.</text>
</comment>
<dbReference type="Pfam" id="PF00583">
    <property type="entry name" value="Acetyltransf_1"/>
    <property type="match status" value="1"/>
</dbReference>
<evidence type="ECO:0000313" key="3">
    <source>
        <dbReference type="Proteomes" id="UP000321938"/>
    </source>
</evidence>
<dbReference type="EMBL" id="VOSB01000012">
    <property type="protein sequence ID" value="TXE17435.1"/>
    <property type="molecule type" value="Genomic_DNA"/>
</dbReference>
<dbReference type="GO" id="GO:0016747">
    <property type="term" value="F:acyltransferase activity, transferring groups other than amino-acyl groups"/>
    <property type="evidence" value="ECO:0007669"/>
    <property type="project" value="InterPro"/>
</dbReference>
<dbReference type="InterPro" id="IPR000182">
    <property type="entry name" value="GNAT_dom"/>
</dbReference>
<dbReference type="SUPFAM" id="SSF55729">
    <property type="entry name" value="Acyl-CoA N-acyltransferases (Nat)"/>
    <property type="match status" value="1"/>
</dbReference>
<dbReference type="Proteomes" id="UP000321938">
    <property type="component" value="Unassembled WGS sequence"/>
</dbReference>
<gene>
    <name evidence="2" type="ORF">ES692_09155</name>
</gene>
<protein>
    <submittedName>
        <fullName evidence="2">GNAT family N-acetyltransferase</fullName>
    </submittedName>
</protein>
<proteinExistence type="predicted"/>
<accession>A0A5C7B862</accession>
<dbReference type="OrthoDB" id="5419426at2"/>
<evidence type="ECO:0000313" key="2">
    <source>
        <dbReference type="EMBL" id="TXE17435.1"/>
    </source>
</evidence>
<dbReference type="AlphaFoldDB" id="A0A5C7B862"/>
<evidence type="ECO:0000259" key="1">
    <source>
        <dbReference type="PROSITE" id="PS51186"/>
    </source>
</evidence>
<dbReference type="RefSeq" id="WP_028871856.1">
    <property type="nucleotide sequence ID" value="NZ_VOSB01000012.1"/>
</dbReference>
<dbReference type="Gene3D" id="3.40.630.30">
    <property type="match status" value="1"/>
</dbReference>
<dbReference type="CDD" id="cd04301">
    <property type="entry name" value="NAT_SF"/>
    <property type="match status" value="1"/>
</dbReference>
<dbReference type="PANTHER" id="PTHR43305:SF1">
    <property type="entry name" value="FAMILY N-ACETYLTRANSFERASE, PUTATIVE (AFU_ORTHOLOGUE AFUA_2G01380)-RELATED"/>
    <property type="match status" value="1"/>
</dbReference>
<keyword evidence="3" id="KW-1185">Reference proteome</keyword>
<organism evidence="2 3">
    <name type="scientific">Psychroserpens burtonensis</name>
    <dbReference type="NCBI Taxonomy" id="49278"/>
    <lineage>
        <taxon>Bacteria</taxon>
        <taxon>Pseudomonadati</taxon>
        <taxon>Bacteroidota</taxon>
        <taxon>Flavobacteriia</taxon>
        <taxon>Flavobacteriales</taxon>
        <taxon>Flavobacteriaceae</taxon>
        <taxon>Psychroserpens</taxon>
    </lineage>
</organism>
<dbReference type="PROSITE" id="PS51186">
    <property type="entry name" value="GNAT"/>
    <property type="match status" value="1"/>
</dbReference>
<reference evidence="2 3" key="1">
    <citation type="submission" date="2019-08" db="EMBL/GenBank/DDBJ databases">
        <title>Genome of Psychroserpens burtonensis ACAM 167.</title>
        <authorList>
            <person name="Bowman J.P."/>
        </authorList>
    </citation>
    <scope>NUCLEOTIDE SEQUENCE [LARGE SCALE GENOMIC DNA]</scope>
    <source>
        <strain evidence="2 3">ACAM 167</strain>
    </source>
</reference>
<dbReference type="STRING" id="1123037.GCA_000425305_01916"/>
<name>A0A5C7B862_9FLAO</name>
<keyword evidence="2" id="KW-0808">Transferase</keyword>
<dbReference type="InterPro" id="IPR052777">
    <property type="entry name" value="Acetyltransferase_Enz"/>
</dbReference>
<sequence length="163" mass="18480">MSEEEIVIREIRADDNLQTEAVIKACFLDFKLPLTGTAYEDAETPFMYEAYREEKSVYFVVANATQVLGGAGIKHLKDYNGNVCELQKMYFSSEIRGKGYGKKLIGKCLEAAKNFGYDTCYLETIPELKAAIYIYETHGFTHRTEPLGNTGHYSCGIWMEKVL</sequence>
<feature type="domain" description="N-acetyltransferase" evidence="1">
    <location>
        <begin position="6"/>
        <end position="163"/>
    </location>
</feature>
<dbReference type="PANTHER" id="PTHR43305">
    <property type="entry name" value="FAMILY N-ACETYLTRANSFERASE, PUTATIVE (AFU_ORTHOLOGUE AFUA_2G01380)-RELATED"/>
    <property type="match status" value="1"/>
</dbReference>
<dbReference type="InterPro" id="IPR016181">
    <property type="entry name" value="Acyl_CoA_acyltransferase"/>
</dbReference>